<dbReference type="InterPro" id="IPR027417">
    <property type="entry name" value="P-loop_NTPase"/>
</dbReference>
<feature type="region of interest" description="Disordered" evidence="10">
    <location>
        <begin position="1124"/>
        <end position="1190"/>
    </location>
</feature>
<feature type="compositionally biased region" description="Polar residues" evidence="10">
    <location>
        <begin position="922"/>
        <end position="935"/>
    </location>
</feature>
<dbReference type="PANTHER" id="PTHR14025">
    <property type="entry name" value="FANCONI ANEMIA GROUP M FANCM FAMILY MEMBER"/>
    <property type="match status" value="1"/>
</dbReference>
<evidence type="ECO:0000256" key="7">
    <source>
        <dbReference type="ARBA" id="ARBA00023242"/>
    </source>
</evidence>
<feature type="domain" description="Helicase C-terminal" evidence="12">
    <location>
        <begin position="538"/>
        <end position="706"/>
    </location>
</feature>
<proteinExistence type="inferred from homology"/>
<feature type="compositionally biased region" description="Polar residues" evidence="10">
    <location>
        <begin position="1526"/>
        <end position="1535"/>
    </location>
</feature>
<evidence type="ECO:0000256" key="6">
    <source>
        <dbReference type="ARBA" id="ARBA00022840"/>
    </source>
</evidence>
<evidence type="ECO:0000256" key="2">
    <source>
        <dbReference type="ARBA" id="ARBA00009889"/>
    </source>
</evidence>
<comment type="function">
    <text evidence="9">ATP-dependent DNA helicase involved in DNA damage repair by homologous recombination and in genome maintenance. Capable of unwinding D-loops. Plays a role in limiting crossover recombinants during mitotic DNA double-strand break (DSB) repair. Component of a FANCM-MHF complex which promotes gene conversion at blocked replication forks, probably by reversal of the stalled fork.</text>
</comment>
<dbReference type="InterPro" id="IPR014001">
    <property type="entry name" value="Helicase_ATP-bd"/>
</dbReference>
<dbReference type="GO" id="GO:0016887">
    <property type="term" value="F:ATP hydrolysis activity"/>
    <property type="evidence" value="ECO:0007669"/>
    <property type="project" value="RHEA"/>
</dbReference>
<feature type="region of interest" description="Disordered" evidence="10">
    <location>
        <begin position="1268"/>
        <end position="1406"/>
    </location>
</feature>
<feature type="compositionally biased region" description="Basic residues" evidence="10">
    <location>
        <begin position="1358"/>
        <end position="1371"/>
    </location>
</feature>
<feature type="compositionally biased region" description="Basic residues" evidence="10">
    <location>
        <begin position="115"/>
        <end position="126"/>
    </location>
</feature>
<feature type="region of interest" description="Disordered" evidence="10">
    <location>
        <begin position="1516"/>
        <end position="1535"/>
    </location>
</feature>
<dbReference type="OrthoDB" id="164902at2759"/>
<comment type="subcellular location">
    <subcellularLocation>
        <location evidence="1 9">Nucleus</location>
    </subcellularLocation>
</comment>
<feature type="region of interest" description="Disordered" evidence="10">
    <location>
        <begin position="1204"/>
        <end position="1237"/>
    </location>
</feature>
<reference evidence="13" key="1">
    <citation type="journal article" date="2014" name="Genome Announc.">
        <title>Draft genome sequence of Rhodosporidium toruloides CECT1137, an oleaginous yeast of biotechnological interest.</title>
        <authorList>
            <person name="Morin N."/>
            <person name="Calcas X."/>
            <person name="Devillers H."/>
            <person name="Durrens P."/>
            <person name="Sherman D.J."/>
            <person name="Nicaud J.-M."/>
            <person name="Neuveglise C."/>
        </authorList>
    </citation>
    <scope>NUCLEOTIDE SEQUENCE</scope>
    <source>
        <strain evidence="13">CECT1137</strain>
    </source>
</reference>
<evidence type="ECO:0000256" key="3">
    <source>
        <dbReference type="ARBA" id="ARBA00022741"/>
    </source>
</evidence>
<dbReference type="SMART" id="SM00487">
    <property type="entry name" value="DEXDc"/>
    <property type="match status" value="1"/>
</dbReference>
<comment type="subunit">
    <text evidence="9">Interacts with the MHF histone-fold complex to form the FANCM-MHF complex.</text>
</comment>
<feature type="region of interest" description="Disordered" evidence="10">
    <location>
        <begin position="954"/>
        <end position="1058"/>
    </location>
</feature>
<dbReference type="PROSITE" id="PS51192">
    <property type="entry name" value="HELICASE_ATP_BIND_1"/>
    <property type="match status" value="1"/>
</dbReference>
<organism evidence="13">
    <name type="scientific">Rhodotorula toruloides</name>
    <name type="common">Yeast</name>
    <name type="synonym">Rhodosporidium toruloides</name>
    <dbReference type="NCBI Taxonomy" id="5286"/>
    <lineage>
        <taxon>Eukaryota</taxon>
        <taxon>Fungi</taxon>
        <taxon>Dikarya</taxon>
        <taxon>Basidiomycota</taxon>
        <taxon>Pucciniomycotina</taxon>
        <taxon>Microbotryomycetes</taxon>
        <taxon>Sporidiobolales</taxon>
        <taxon>Sporidiobolaceae</taxon>
        <taxon>Rhodotorula</taxon>
    </lineage>
</organism>
<dbReference type="CDD" id="cd18033">
    <property type="entry name" value="DEXDc_FANCM"/>
    <property type="match status" value="1"/>
</dbReference>
<feature type="compositionally biased region" description="Acidic residues" evidence="10">
    <location>
        <begin position="131"/>
        <end position="149"/>
    </location>
</feature>
<dbReference type="CDD" id="cd12091">
    <property type="entry name" value="FANCM_ID"/>
    <property type="match status" value="1"/>
</dbReference>
<evidence type="ECO:0000256" key="1">
    <source>
        <dbReference type="ARBA" id="ARBA00004123"/>
    </source>
</evidence>
<feature type="compositionally biased region" description="Acidic residues" evidence="10">
    <location>
        <begin position="1375"/>
        <end position="1386"/>
    </location>
</feature>
<dbReference type="InterPro" id="IPR044749">
    <property type="entry name" value="FANCM_DEXDc"/>
</dbReference>
<dbReference type="GO" id="GO:0045003">
    <property type="term" value="P:double-strand break repair via synthesis-dependent strand annealing"/>
    <property type="evidence" value="ECO:0007669"/>
    <property type="project" value="TreeGrafter"/>
</dbReference>
<gene>
    <name evidence="13" type="ORF">RHTO0S_01e05886g</name>
</gene>
<dbReference type="PROSITE" id="PS51194">
    <property type="entry name" value="HELICASE_CTER"/>
    <property type="match status" value="1"/>
</dbReference>
<evidence type="ECO:0000256" key="10">
    <source>
        <dbReference type="SAM" id="MobiDB-lite"/>
    </source>
</evidence>
<keyword evidence="5" id="KW-0347">Helicase</keyword>
<feature type="region of interest" description="Disordered" evidence="10">
    <location>
        <begin position="49"/>
        <end position="89"/>
    </location>
</feature>
<evidence type="ECO:0000256" key="5">
    <source>
        <dbReference type="ARBA" id="ARBA00022806"/>
    </source>
</evidence>
<dbReference type="CDD" id="cd18801">
    <property type="entry name" value="SF2_C_FANCM_Hef"/>
    <property type="match status" value="1"/>
</dbReference>
<sequence>MSDDDFDIEIIDDAALGEIDAIESAYATGSALPPRSLVNKPGLMQRDLFGGVVAPPAQKPPPKAGPSRTTTSGSAGSAGGAAGETRAKVRLSKTWDPASFARHGWSKKNAAVAKARAKGKSGKGKQRAYASDEDPWDEEDVFDDDDEDSGGEEFFVDTTYDPSAPILPIKWPPDEQAAKTFIYPVQADKPLRVYQYNIVQRCLYENTLVSLPTGLGKTFIAAVVMLNFYRWYPRGKVLFLAPTRPLVTQQIKACHYIAGIPQSDCVELTGGTLPKLRTVGWATKRVIYSTPQTVERDLAKGRLDPRDVTCIVVDEAHRASGDYAYCGVIRYMMCRNPHFRVLALTATPGSRGDAVQEVIDNLHIGRIEVRADDSLDIRQYIHKKSFDLVVLPLGPQLSALRDKWAELMKQYINPLYAARLLWSNDPVMLAPFAVQQAYVKINGLPGGKRANGKFFPMIKTLAMMARAMEYLVIQSVTSFESNLKDIEAAGSKNLINSAGFREVVRETAGLRNRVGYVGHPKMEKLRSMCLDHFKSAQNERDEFTGEKRETRVMIFCNFRAVVEEIVACLNTQRPLIKATPFVGQASAKGVKGKSQKEQLETIKKFKAGVYNVLVATSIGEEGLDIGEIDLIICYEANKSPIRMLQRVGRTGRARDGHIIVLMAEGREEKNWDKANDAYAEVQNALTSNKIFDLYVDGERMLPDHIKPACEQVQIKAQPLDIEKMTMKGQTRLERKALTESKKEKRKVDIHANAPDDAFLGFRTAGQMAAAKKEKPLPPSQVLRNRKAAALLTLEEESYLRSRWQHDSSGKSVSPRIFDLEDLPFERGLSGGAHRIPRHGERHLDLLTAMRAAEQLADSKTTALDAWHDKHSKAFNPKLVQVFRAEDRQGLPPRHKRLRRPPPVVEDEPPASFPVMTGFPAAPSSSMFGTADQQSGRPLFRQPSAQEIDPLAAELFSSPHRRNKRVSVSPVPTPSPPAKRDSRSTPPHVSSPVRHAKPPSRPASRASQHTKTLDLSNLDSDDEPLVPQPKKGAPPPQEPAAPANTSFSIDLDDDGDLVMSDSELLAGAVIRGPSKSTSPPKPALAKPNGIVLAGPSKATGSAIIIEDSDDEPLVAAPARPARTVSAPILPAPQPVRPAAAASSAFRPFVPPRPSLSQPAATTAKPASPPAAAPAPGAAPSSSTSFDAGDDFSILEIAEDELDACIAQAQAKAQQPQPIRADVDRDRQEMPPPPVARHVVAGPSTAKAAFRPAGSSPAVPAGGARAVPMRRLAVPDSSSSPVLAKKRLGPPRRDVEVVVEITQRERPREKKGKAKLKRGKEAREDAAQGEDEDEHVRAKKRRKGVVEDDEEEENGEDARRKKKSKRKDKGKRKAREEEQESEEEEGDDAERRRKKAKKKEILTHKQASRFGIFDIEAVNSSASGTEASSEGYSSENSIDREFVAATSSDVHSDDDAQQQFYRDSLATQAPPGFGTPVLFGNRAARWQERMGRGLKPIPVTPGSQEEFEREDWSYDSFVVHDDEEIEYETSSPGAPTR</sequence>
<comment type="similarity">
    <text evidence="2 9">Belongs to the DEAD box helicase family. DEAH subfamily. FANCM sub-subfamily.</text>
</comment>
<feature type="compositionally biased region" description="Polar residues" evidence="10">
    <location>
        <begin position="1004"/>
        <end position="1017"/>
    </location>
</feature>
<feature type="compositionally biased region" description="Low complexity" evidence="10">
    <location>
        <begin position="65"/>
        <end position="75"/>
    </location>
</feature>
<dbReference type="GO" id="GO:0043138">
    <property type="term" value="F:3'-5' DNA helicase activity"/>
    <property type="evidence" value="ECO:0007669"/>
    <property type="project" value="InterPro"/>
</dbReference>
<keyword evidence="7" id="KW-0539">Nucleus</keyword>
<dbReference type="InterPro" id="IPR006935">
    <property type="entry name" value="Helicase/UvrB_N"/>
</dbReference>
<dbReference type="FunFam" id="3.40.50.300:FF:000861">
    <property type="entry name" value="Fanconi anemia, complementation group M"/>
    <property type="match status" value="1"/>
</dbReference>
<dbReference type="EC" id="3.6.4.12" evidence="9"/>
<feature type="compositionally biased region" description="Low complexity" evidence="10">
    <location>
        <begin position="1172"/>
        <end position="1183"/>
    </location>
</feature>
<dbReference type="SMART" id="SM00490">
    <property type="entry name" value="HELICc"/>
    <property type="match status" value="1"/>
</dbReference>
<dbReference type="Pfam" id="PF04851">
    <property type="entry name" value="ResIII"/>
    <property type="match status" value="1"/>
</dbReference>
<dbReference type="Pfam" id="PF00271">
    <property type="entry name" value="Helicase_C"/>
    <property type="match status" value="1"/>
</dbReference>
<dbReference type="PANTHER" id="PTHR14025:SF20">
    <property type="entry name" value="FANCONI ANEMIA GROUP M PROTEIN"/>
    <property type="match status" value="1"/>
</dbReference>
<evidence type="ECO:0000259" key="11">
    <source>
        <dbReference type="PROSITE" id="PS51192"/>
    </source>
</evidence>
<evidence type="ECO:0000259" key="12">
    <source>
        <dbReference type="PROSITE" id="PS51194"/>
    </source>
</evidence>
<dbReference type="GO" id="GO:0036297">
    <property type="term" value="P:interstrand cross-link repair"/>
    <property type="evidence" value="ECO:0007669"/>
    <property type="project" value="UniProtKB-ARBA"/>
</dbReference>
<keyword evidence="3" id="KW-0547">Nucleotide-binding</keyword>
<keyword evidence="6" id="KW-0067">ATP-binding</keyword>
<evidence type="ECO:0000256" key="8">
    <source>
        <dbReference type="ARBA" id="ARBA00047995"/>
    </source>
</evidence>
<feature type="compositionally biased region" description="Basic and acidic residues" evidence="10">
    <location>
        <begin position="1289"/>
        <end position="1306"/>
    </location>
</feature>
<accession>A0A061AF11</accession>
<dbReference type="InterPro" id="IPR001650">
    <property type="entry name" value="Helicase_C-like"/>
</dbReference>
<evidence type="ECO:0000313" key="13">
    <source>
        <dbReference type="EMBL" id="CDR35731.1"/>
    </source>
</evidence>
<evidence type="ECO:0000256" key="4">
    <source>
        <dbReference type="ARBA" id="ARBA00022801"/>
    </source>
</evidence>
<dbReference type="InterPro" id="IPR039686">
    <property type="entry name" value="FANCM/Mph1-like_ID"/>
</dbReference>
<feature type="region of interest" description="Disordered" evidence="10">
    <location>
        <begin position="885"/>
        <end position="936"/>
    </location>
</feature>
<dbReference type="GO" id="GO:0005524">
    <property type="term" value="F:ATP binding"/>
    <property type="evidence" value="ECO:0007669"/>
    <property type="project" value="UniProtKB-UniRule"/>
</dbReference>
<feature type="region of interest" description="Disordered" evidence="10">
    <location>
        <begin position="111"/>
        <end position="149"/>
    </location>
</feature>
<protein>
    <recommendedName>
        <fullName evidence="9">ATP-dependent DNA helicase</fullName>
        <ecNumber evidence="9">3.6.4.12</ecNumber>
    </recommendedName>
</protein>
<feature type="domain" description="Helicase ATP-binding" evidence="11">
    <location>
        <begin position="198"/>
        <end position="366"/>
    </location>
</feature>
<dbReference type="GO" id="GO:0009378">
    <property type="term" value="F:four-way junction helicase activity"/>
    <property type="evidence" value="ECO:0007669"/>
    <property type="project" value="TreeGrafter"/>
</dbReference>
<feature type="compositionally biased region" description="Low complexity" evidence="10">
    <location>
        <begin position="1204"/>
        <end position="1217"/>
    </location>
</feature>
<evidence type="ECO:0000256" key="9">
    <source>
        <dbReference type="RuleBase" id="RU367027"/>
    </source>
</evidence>
<dbReference type="GO" id="GO:0000400">
    <property type="term" value="F:four-way junction DNA binding"/>
    <property type="evidence" value="ECO:0007669"/>
    <property type="project" value="TreeGrafter"/>
</dbReference>
<dbReference type="GO" id="GO:0005634">
    <property type="term" value="C:nucleus"/>
    <property type="evidence" value="ECO:0007669"/>
    <property type="project" value="UniProtKB-SubCell"/>
</dbReference>
<dbReference type="SUPFAM" id="SSF52540">
    <property type="entry name" value="P-loop containing nucleoside triphosphate hydrolases"/>
    <property type="match status" value="1"/>
</dbReference>
<feature type="compositionally biased region" description="Low complexity" evidence="10">
    <location>
        <begin position="1135"/>
        <end position="1146"/>
    </location>
</feature>
<keyword evidence="4" id="KW-0378">Hydrolase</keyword>
<dbReference type="EMBL" id="LK052936">
    <property type="protein sequence ID" value="CDR35731.1"/>
    <property type="molecule type" value="Genomic_DNA"/>
</dbReference>
<name>A0A061AF11_RHOTO</name>
<dbReference type="Gene3D" id="3.40.50.300">
    <property type="entry name" value="P-loop containing nucleotide triphosphate hydrolases"/>
    <property type="match status" value="2"/>
</dbReference>
<feature type="compositionally biased region" description="Low complexity" evidence="10">
    <location>
        <begin position="1039"/>
        <end position="1048"/>
    </location>
</feature>
<feature type="compositionally biased region" description="Basic residues" evidence="10">
    <location>
        <begin position="1307"/>
        <end position="1316"/>
    </location>
</feature>
<comment type="catalytic activity">
    <reaction evidence="8 9">
        <text>ATP + H2O = ADP + phosphate + H(+)</text>
        <dbReference type="Rhea" id="RHEA:13065"/>
        <dbReference type="ChEBI" id="CHEBI:15377"/>
        <dbReference type="ChEBI" id="CHEBI:15378"/>
        <dbReference type="ChEBI" id="CHEBI:30616"/>
        <dbReference type="ChEBI" id="CHEBI:43474"/>
        <dbReference type="ChEBI" id="CHEBI:456216"/>
        <dbReference type="EC" id="3.6.4.12"/>
    </reaction>
</comment>